<dbReference type="CDD" id="cd03257">
    <property type="entry name" value="ABC_NikE_OppD_transporters"/>
    <property type="match status" value="1"/>
</dbReference>
<dbReference type="Gene3D" id="3.40.50.300">
    <property type="entry name" value="P-loop containing nucleotide triphosphate hydrolases"/>
    <property type="match status" value="1"/>
</dbReference>
<keyword evidence="3" id="KW-0547">Nucleotide-binding</keyword>
<organism evidence="6 7">
    <name type="scientific">Bifidobacterium amazonense</name>
    <dbReference type="NCBI Taxonomy" id="2809027"/>
    <lineage>
        <taxon>Bacteria</taxon>
        <taxon>Bacillati</taxon>
        <taxon>Actinomycetota</taxon>
        <taxon>Actinomycetes</taxon>
        <taxon>Bifidobacteriales</taxon>
        <taxon>Bifidobacteriaceae</taxon>
        <taxon>Bifidobacterium</taxon>
    </lineage>
</organism>
<dbReference type="GO" id="GO:0005524">
    <property type="term" value="F:ATP binding"/>
    <property type="evidence" value="ECO:0007669"/>
    <property type="project" value="UniProtKB-KW"/>
</dbReference>
<comment type="similarity">
    <text evidence="1">Belongs to the ABC transporter superfamily.</text>
</comment>
<dbReference type="RefSeq" id="WP_241513961.1">
    <property type="nucleotide sequence ID" value="NZ_JAFEJT020000032.1"/>
</dbReference>
<dbReference type="InterPro" id="IPR003593">
    <property type="entry name" value="AAA+_ATPase"/>
</dbReference>
<dbReference type="PROSITE" id="PS50893">
    <property type="entry name" value="ABC_TRANSPORTER_2"/>
    <property type="match status" value="1"/>
</dbReference>
<dbReference type="InterPro" id="IPR003439">
    <property type="entry name" value="ABC_transporter-like_ATP-bd"/>
</dbReference>
<proteinExistence type="inferred from homology"/>
<dbReference type="SUPFAM" id="SSF52540">
    <property type="entry name" value="P-loop containing nucleoside triphosphate hydrolases"/>
    <property type="match status" value="1"/>
</dbReference>
<dbReference type="InterPro" id="IPR050319">
    <property type="entry name" value="ABC_transp_ATP-bind"/>
</dbReference>
<feature type="domain" description="ABC transporter" evidence="5">
    <location>
        <begin position="31"/>
        <end position="269"/>
    </location>
</feature>
<dbReference type="InterPro" id="IPR027417">
    <property type="entry name" value="P-loop_NTPase"/>
</dbReference>
<dbReference type="Pfam" id="PF00005">
    <property type="entry name" value="ABC_tran"/>
    <property type="match status" value="1"/>
</dbReference>
<dbReference type="PANTHER" id="PTHR43776">
    <property type="entry name" value="TRANSPORT ATP-BINDING PROTEIN"/>
    <property type="match status" value="1"/>
</dbReference>
<protein>
    <submittedName>
        <fullName evidence="6">ATP-binding cassette domain-containing protein</fullName>
    </submittedName>
</protein>
<dbReference type="Proteomes" id="UP000710815">
    <property type="component" value="Unassembled WGS sequence"/>
</dbReference>
<evidence type="ECO:0000256" key="3">
    <source>
        <dbReference type="ARBA" id="ARBA00022741"/>
    </source>
</evidence>
<evidence type="ECO:0000259" key="5">
    <source>
        <dbReference type="PROSITE" id="PS50893"/>
    </source>
</evidence>
<keyword evidence="7" id="KW-1185">Reference proteome</keyword>
<keyword evidence="4 6" id="KW-0067">ATP-binding</keyword>
<keyword evidence="2" id="KW-0813">Transport</keyword>
<dbReference type="PROSITE" id="PS00211">
    <property type="entry name" value="ABC_TRANSPORTER_1"/>
    <property type="match status" value="1"/>
</dbReference>
<reference evidence="6 7" key="1">
    <citation type="journal article" date="2021" name="Environ. Microbiol.">
        <title>Genetic insights into the dark matter of the mammalian gut microbiota through targeted genome reconstruction.</title>
        <authorList>
            <person name="Lugli G.A."/>
            <person name="Alessandri G."/>
            <person name="Milani C."/>
            <person name="Viappiani A."/>
            <person name="Fontana F."/>
            <person name="Tarracchini C."/>
            <person name="Mancabelli L."/>
            <person name="Argentini C."/>
            <person name="Ruiz L."/>
            <person name="Margolles A."/>
            <person name="van Sinderen D."/>
            <person name="Turroni F."/>
            <person name="Ventura M."/>
        </authorList>
    </citation>
    <scope>NUCLEOTIDE SEQUENCE [LARGE SCALE GENOMIC DNA]</scope>
    <source>
        <strain evidence="6 7">MA1</strain>
    </source>
</reference>
<gene>
    <name evidence="6" type="ORF">JS533_008285</name>
</gene>
<name>A0ABS9VW02_9BIFI</name>
<evidence type="ECO:0000256" key="1">
    <source>
        <dbReference type="ARBA" id="ARBA00005417"/>
    </source>
</evidence>
<evidence type="ECO:0000313" key="6">
    <source>
        <dbReference type="EMBL" id="MCH9276264.1"/>
    </source>
</evidence>
<evidence type="ECO:0000256" key="2">
    <source>
        <dbReference type="ARBA" id="ARBA00022448"/>
    </source>
</evidence>
<evidence type="ECO:0000256" key="4">
    <source>
        <dbReference type="ARBA" id="ARBA00022840"/>
    </source>
</evidence>
<sequence>MGGSVKDNDTNDGKNGKPLDFRTAADIRSGLHLRDIVVDYTMGGRTVHAVRGVDLDVAPGEVVGLVGESGCGKSTLAKVICGLVEPVAGTAVYDDTPITPLKFRSRPMELRRIQMVFQNPYASLNPRRTVRSQIEEARAISPVPVPSVEELLASVELDASDADKLPHQFSGGQRQRIAIARAMATTPTLLIGDEPIASLDASLQAKTAILMKKAAARSDASLLFISHDLSIVRLIATRIVVMNKGLVVETGPTEEIWNHPREEYTKNLLDAIPVPDGLGRLPAYHGEN</sequence>
<reference evidence="6 7" key="2">
    <citation type="journal article" date="2021" name="Syst. Appl. Microbiol.">
        <title>Phylogenetic classification of ten novel species belonging to the genus Bifidobacterium comprising B. phasiani sp. nov., B. pongonis sp. nov., B. saguinibicoloris sp. nov., B. colobi sp. nov., B. simiiventris sp. nov., B. santillanense sp. nov., B. miconis sp. nov., B. amazonense sp. nov., B. pluvialisilvae sp. nov., and B. miconisargentati sp. nov.</title>
        <authorList>
            <person name="Lugli G.A."/>
            <person name="Calvete-Torre I."/>
            <person name="Alessandri G."/>
            <person name="Milani C."/>
            <person name="Turroni F."/>
            <person name="Laiolo P."/>
            <person name="Ossiprandi M.C."/>
            <person name="Margolles A."/>
            <person name="Ruiz L."/>
            <person name="Ventura M."/>
        </authorList>
    </citation>
    <scope>NUCLEOTIDE SEQUENCE [LARGE SCALE GENOMIC DNA]</scope>
    <source>
        <strain evidence="6 7">MA1</strain>
    </source>
</reference>
<comment type="caution">
    <text evidence="6">The sequence shown here is derived from an EMBL/GenBank/DDBJ whole genome shotgun (WGS) entry which is preliminary data.</text>
</comment>
<evidence type="ECO:0000313" key="7">
    <source>
        <dbReference type="Proteomes" id="UP000710815"/>
    </source>
</evidence>
<dbReference type="EMBL" id="JAFEJT020000032">
    <property type="protein sequence ID" value="MCH9276264.1"/>
    <property type="molecule type" value="Genomic_DNA"/>
</dbReference>
<dbReference type="InterPro" id="IPR017871">
    <property type="entry name" value="ABC_transporter-like_CS"/>
</dbReference>
<dbReference type="SMART" id="SM00382">
    <property type="entry name" value="AAA"/>
    <property type="match status" value="1"/>
</dbReference>
<accession>A0ABS9VW02</accession>
<dbReference type="PANTHER" id="PTHR43776:SF7">
    <property type="entry name" value="D,D-DIPEPTIDE TRANSPORT ATP-BINDING PROTEIN DDPF-RELATED"/>
    <property type="match status" value="1"/>
</dbReference>